<sequence>MSIKALRQKRADLVREGQGIFDAASAENRGLTETEAARDDAIAAELTDLDAQITRAERQMDRQRSIGAGSDANEGADANDRGGRSDGRRFSSLGEQLRAVVLASAPGASVIDPRLQAIGSVSAGPTGMSEGVSSEGGFLVQTDFSNELLQHTFEAGEIASRIRKIPIGPNSNGLKINGVDETSRANGSRWGGIRSFWTGEAGLKNASMPKFKRIGMELDKLTGLCYATDELLQDTTALSSWIGQAFQDEFIFKIEDAVVNGTGAGMPLGFLNGGATITVPKVAGQAAATLNAQNIFDMYSRMPARSRKNAVWLVNQDTEPQLLGLYVPIKNVAGTENVGGFAAPVVTYTPPGFNGNEYGMLMGRPVIPVEYCATLGTPGDIVFADLSQYLAIDKGPTQSAASIHVRFIYDETVFRFVYRFNGQPIWQAPMTPYRGVKTQSPFVVLAART</sequence>
<feature type="region of interest" description="Disordered" evidence="2">
    <location>
        <begin position="57"/>
        <end position="89"/>
    </location>
</feature>
<dbReference type="RefSeq" id="WP_271167283.1">
    <property type="nucleotide sequence ID" value="NZ_BSFI01000003.1"/>
</dbReference>
<keyword evidence="5" id="KW-1185">Reference proteome</keyword>
<comment type="subcellular location">
    <subcellularLocation>
        <location evidence="1">Virion</location>
    </subcellularLocation>
</comment>
<dbReference type="SUPFAM" id="SSF56563">
    <property type="entry name" value="Major capsid protein gp5"/>
    <property type="match status" value="1"/>
</dbReference>
<dbReference type="Proteomes" id="UP001143372">
    <property type="component" value="Unassembled WGS sequence"/>
</dbReference>
<dbReference type="EMBL" id="BSFI01000003">
    <property type="protein sequence ID" value="GLK67015.1"/>
    <property type="molecule type" value="Genomic_DNA"/>
</dbReference>
<proteinExistence type="predicted"/>
<dbReference type="NCBIfam" id="TIGR01554">
    <property type="entry name" value="major_cap_HK97"/>
    <property type="match status" value="1"/>
</dbReference>
<evidence type="ECO:0000313" key="5">
    <source>
        <dbReference type="Proteomes" id="UP001143372"/>
    </source>
</evidence>
<comment type="caution">
    <text evidence="4">The sequence shown here is derived from an EMBL/GenBank/DDBJ whole genome shotgun (WGS) entry which is preliminary data.</text>
</comment>
<dbReference type="Gene3D" id="3.30.2400.10">
    <property type="entry name" value="Major capsid protein gp5"/>
    <property type="match status" value="1"/>
</dbReference>
<reference evidence="4" key="2">
    <citation type="submission" date="2023-01" db="EMBL/GenBank/DDBJ databases">
        <authorList>
            <person name="Sun Q."/>
            <person name="Evtushenko L."/>
        </authorList>
    </citation>
    <scope>NUCLEOTIDE SEQUENCE</scope>
    <source>
        <strain evidence="4">VKM B-2347</strain>
    </source>
</reference>
<feature type="domain" description="Phage capsid-like C-terminal" evidence="3">
    <location>
        <begin position="136"/>
        <end position="429"/>
    </location>
</feature>
<organism evidence="4 5">
    <name type="scientific">Hansschlegelia plantiphila</name>
    <dbReference type="NCBI Taxonomy" id="374655"/>
    <lineage>
        <taxon>Bacteria</taxon>
        <taxon>Pseudomonadati</taxon>
        <taxon>Pseudomonadota</taxon>
        <taxon>Alphaproteobacteria</taxon>
        <taxon>Hyphomicrobiales</taxon>
        <taxon>Methylopilaceae</taxon>
        <taxon>Hansschlegelia</taxon>
    </lineage>
</organism>
<dbReference type="AlphaFoldDB" id="A0A9W6MUT0"/>
<dbReference type="Pfam" id="PF05065">
    <property type="entry name" value="Phage_capsid"/>
    <property type="match status" value="1"/>
</dbReference>
<accession>A0A9W6MUT0</accession>
<evidence type="ECO:0000313" key="4">
    <source>
        <dbReference type="EMBL" id="GLK67015.1"/>
    </source>
</evidence>
<evidence type="ECO:0000256" key="1">
    <source>
        <dbReference type="ARBA" id="ARBA00004328"/>
    </source>
</evidence>
<gene>
    <name evidence="4" type="ORF">GCM10008179_06530</name>
</gene>
<evidence type="ECO:0000259" key="3">
    <source>
        <dbReference type="Pfam" id="PF05065"/>
    </source>
</evidence>
<protein>
    <recommendedName>
        <fullName evidence="3">Phage capsid-like C-terminal domain-containing protein</fullName>
    </recommendedName>
</protein>
<feature type="compositionally biased region" description="Basic and acidic residues" evidence="2">
    <location>
        <begin position="78"/>
        <end position="89"/>
    </location>
</feature>
<reference evidence="4" key="1">
    <citation type="journal article" date="2014" name="Int. J. Syst. Evol. Microbiol.">
        <title>Complete genome sequence of Corynebacterium casei LMG S-19264T (=DSM 44701T), isolated from a smear-ripened cheese.</title>
        <authorList>
            <consortium name="US DOE Joint Genome Institute (JGI-PGF)"/>
            <person name="Walter F."/>
            <person name="Albersmeier A."/>
            <person name="Kalinowski J."/>
            <person name="Ruckert C."/>
        </authorList>
    </citation>
    <scope>NUCLEOTIDE SEQUENCE</scope>
    <source>
        <strain evidence="4">VKM B-2347</strain>
    </source>
</reference>
<name>A0A9W6MUT0_9HYPH</name>
<evidence type="ECO:0000256" key="2">
    <source>
        <dbReference type="SAM" id="MobiDB-lite"/>
    </source>
</evidence>
<dbReference type="InterPro" id="IPR024455">
    <property type="entry name" value="Phage_capsid"/>
</dbReference>
<dbReference type="InterPro" id="IPR054612">
    <property type="entry name" value="Phage_capsid-like_C"/>
</dbReference>